<organism evidence="10 11">
    <name type="scientific">Phoenicibacter congonensis</name>
    <dbReference type="NCBI Taxonomy" id="1944646"/>
    <lineage>
        <taxon>Bacteria</taxon>
        <taxon>Bacillati</taxon>
        <taxon>Actinomycetota</taxon>
        <taxon>Coriobacteriia</taxon>
        <taxon>Eggerthellales</taxon>
        <taxon>Eggerthellaceae</taxon>
        <taxon>Phoenicibacter</taxon>
    </lineage>
</organism>
<keyword evidence="11" id="KW-1185">Reference proteome</keyword>
<dbReference type="AlphaFoldDB" id="A0AA43RIU4"/>
<keyword evidence="5" id="KW-0464">Manganese</keyword>
<dbReference type="InterPro" id="IPR004097">
    <property type="entry name" value="DHHA2"/>
</dbReference>
<dbReference type="Proteomes" id="UP001168575">
    <property type="component" value="Unassembled WGS sequence"/>
</dbReference>
<dbReference type="InterPro" id="IPR046342">
    <property type="entry name" value="CBS_dom_sf"/>
</dbReference>
<dbReference type="SUPFAM" id="SSF64182">
    <property type="entry name" value="DHH phosphoesterases"/>
    <property type="match status" value="1"/>
</dbReference>
<sequence>CEGAQVTKTIEKLATDRGTTVITTPYDTYTVARLINQSMPIYYFMKTDRLITFDEDDYIDDIREIMASVRHRDFPVLSKDGKYLGMISRRNLLGARGKKVILVDHNEKEQAVEGIAHADVSEIIDHHRLGTMQTIAPVFFRSQPLGCTSTIIYQMYNEAGVQIDKQVAGLLCSAIISDTLLFRSPTCTKVDEEAAKELAAIAGIDLEEYAMQMFDAGSNLRGKKDKEIFYQDYKQFTAGKLLIGIGQVSSLNSKELKELKPRMRDYMLSILDGSGMDMLFLMLTDILKESTSLICVGIGAENLVANAFHIEEELERGSVDNYVELPGVVSRKKQLVPQLVMGVQE</sequence>
<evidence type="ECO:0000256" key="4">
    <source>
        <dbReference type="ARBA" id="ARBA00022801"/>
    </source>
</evidence>
<dbReference type="Gene3D" id="3.10.580.10">
    <property type="entry name" value="CBS-domain"/>
    <property type="match status" value="1"/>
</dbReference>
<dbReference type="InterPro" id="IPR000644">
    <property type="entry name" value="CBS_dom"/>
</dbReference>
<dbReference type="Gene3D" id="3.40.1390.20">
    <property type="entry name" value="HprK N-terminal domain-like"/>
    <property type="match status" value="1"/>
</dbReference>
<evidence type="ECO:0000256" key="6">
    <source>
        <dbReference type="ARBA" id="ARBA00032535"/>
    </source>
</evidence>
<dbReference type="PROSITE" id="PS51371">
    <property type="entry name" value="CBS"/>
    <property type="match status" value="1"/>
</dbReference>
<keyword evidence="4 10" id="KW-0378">Hydrolase</keyword>
<evidence type="ECO:0000256" key="7">
    <source>
        <dbReference type="ARBA" id="ARBA00047820"/>
    </source>
</evidence>
<dbReference type="EMBL" id="JAUMVS010000226">
    <property type="protein sequence ID" value="MDO4842587.1"/>
    <property type="molecule type" value="Genomic_DNA"/>
</dbReference>
<reference evidence="10" key="1">
    <citation type="submission" date="2023-07" db="EMBL/GenBank/DDBJ databases">
        <title>Between Cages and Wild: Unraveling the Impact of Captivity on Animal Microbiomes and Antimicrobial Resistance.</title>
        <authorList>
            <person name="Schmartz G.P."/>
            <person name="Rehner J."/>
            <person name="Schuff M.J."/>
            <person name="Becker S.L."/>
            <person name="Kravczyk M."/>
            <person name="Gurevich A."/>
            <person name="Francke R."/>
            <person name="Mueller R."/>
            <person name="Keller V."/>
            <person name="Keller A."/>
        </authorList>
    </citation>
    <scope>NUCLEOTIDE SEQUENCE</scope>
    <source>
        <strain evidence="10">S12M_St_49</strain>
    </source>
</reference>
<evidence type="ECO:0000256" key="5">
    <source>
        <dbReference type="ARBA" id="ARBA00023211"/>
    </source>
</evidence>
<dbReference type="NCBIfam" id="NF011443">
    <property type="entry name" value="PRK14869.1-5"/>
    <property type="match status" value="1"/>
</dbReference>
<evidence type="ECO:0000313" key="11">
    <source>
        <dbReference type="Proteomes" id="UP001168575"/>
    </source>
</evidence>
<evidence type="ECO:0000256" key="3">
    <source>
        <dbReference type="ARBA" id="ARBA00022723"/>
    </source>
</evidence>
<evidence type="ECO:0000256" key="8">
    <source>
        <dbReference type="PROSITE-ProRule" id="PRU00703"/>
    </source>
</evidence>
<dbReference type="GO" id="GO:0004427">
    <property type="term" value="F:inorganic diphosphate phosphatase activity"/>
    <property type="evidence" value="ECO:0007669"/>
    <property type="project" value="UniProtKB-EC"/>
</dbReference>
<evidence type="ECO:0000256" key="1">
    <source>
        <dbReference type="ARBA" id="ARBA00001936"/>
    </source>
</evidence>
<dbReference type="GO" id="GO:0046872">
    <property type="term" value="F:metal ion binding"/>
    <property type="evidence" value="ECO:0007669"/>
    <property type="project" value="UniProtKB-KW"/>
</dbReference>
<dbReference type="PANTHER" id="PTHR12112">
    <property type="entry name" value="BNIP - RELATED"/>
    <property type="match status" value="1"/>
</dbReference>
<dbReference type="Pfam" id="PF01368">
    <property type="entry name" value="DHH"/>
    <property type="match status" value="1"/>
</dbReference>
<evidence type="ECO:0000313" key="10">
    <source>
        <dbReference type="EMBL" id="MDO4842587.1"/>
    </source>
</evidence>
<evidence type="ECO:0000259" key="9">
    <source>
        <dbReference type="PROSITE" id="PS51371"/>
    </source>
</evidence>
<gene>
    <name evidence="10" type="ORF">Q3982_07945</name>
</gene>
<dbReference type="SUPFAM" id="SSF54631">
    <property type="entry name" value="CBS-domain pair"/>
    <property type="match status" value="1"/>
</dbReference>
<dbReference type="Gene3D" id="3.10.310.20">
    <property type="entry name" value="DHHA2 domain"/>
    <property type="match status" value="1"/>
</dbReference>
<protein>
    <recommendedName>
        <fullName evidence="2">inorganic diphosphatase</fullName>
        <ecNumber evidence="2">3.6.1.1</ecNumber>
    </recommendedName>
    <alternativeName>
        <fullName evidence="6">Pyrophosphate phospho-hydrolase</fullName>
    </alternativeName>
</protein>
<keyword evidence="3" id="KW-0479">Metal-binding</keyword>
<dbReference type="InterPro" id="IPR001667">
    <property type="entry name" value="DDH_dom"/>
</dbReference>
<dbReference type="InterPro" id="IPR038222">
    <property type="entry name" value="DHHA2_dom_sf"/>
</dbReference>
<proteinExistence type="predicted"/>
<comment type="caution">
    <text evidence="10">The sequence shown here is derived from an EMBL/GenBank/DDBJ whole genome shotgun (WGS) entry which is preliminary data.</text>
</comment>
<dbReference type="PANTHER" id="PTHR12112:SF22">
    <property type="entry name" value="MANGANESE-DEPENDENT INORGANIC PYROPHOSPHATASE-RELATED"/>
    <property type="match status" value="1"/>
</dbReference>
<accession>A0AA43RIU4</accession>
<dbReference type="FunFam" id="3.90.1640.10:FF:000001">
    <property type="entry name" value="Probable manganese-dependent inorganic pyrophosphatase"/>
    <property type="match status" value="1"/>
</dbReference>
<dbReference type="Gene3D" id="3.90.1640.10">
    <property type="entry name" value="inorganic pyrophosphatase (n-terminal core)"/>
    <property type="match status" value="1"/>
</dbReference>
<feature type="non-terminal residue" evidence="10">
    <location>
        <position position="1"/>
    </location>
</feature>
<feature type="domain" description="CBS" evidence="9">
    <location>
        <begin position="45"/>
        <end position="103"/>
    </location>
</feature>
<dbReference type="InterPro" id="IPR028979">
    <property type="entry name" value="Ser_kin/Pase_Hpr-like_N_sf"/>
</dbReference>
<evidence type="ECO:0000256" key="2">
    <source>
        <dbReference type="ARBA" id="ARBA00012146"/>
    </source>
</evidence>
<dbReference type="SMART" id="SM01131">
    <property type="entry name" value="DHHA2"/>
    <property type="match status" value="1"/>
</dbReference>
<name>A0AA43RIU4_9ACTN</name>
<keyword evidence="8" id="KW-0129">CBS domain</keyword>
<dbReference type="Pfam" id="PF02833">
    <property type="entry name" value="DHHA2"/>
    <property type="match status" value="1"/>
</dbReference>
<comment type="catalytic activity">
    <reaction evidence="7">
        <text>diphosphate + H2O = 2 phosphate + H(+)</text>
        <dbReference type="Rhea" id="RHEA:24576"/>
        <dbReference type="ChEBI" id="CHEBI:15377"/>
        <dbReference type="ChEBI" id="CHEBI:15378"/>
        <dbReference type="ChEBI" id="CHEBI:33019"/>
        <dbReference type="ChEBI" id="CHEBI:43474"/>
        <dbReference type="EC" id="3.6.1.1"/>
    </reaction>
</comment>
<dbReference type="InterPro" id="IPR038763">
    <property type="entry name" value="DHH_sf"/>
</dbReference>
<dbReference type="GO" id="GO:0005737">
    <property type="term" value="C:cytoplasm"/>
    <property type="evidence" value="ECO:0007669"/>
    <property type="project" value="InterPro"/>
</dbReference>
<comment type="cofactor">
    <cofactor evidence="1">
        <name>Mn(2+)</name>
        <dbReference type="ChEBI" id="CHEBI:29035"/>
    </cofactor>
</comment>
<dbReference type="EC" id="3.6.1.1" evidence="2"/>